<dbReference type="EMBL" id="CAJDYZ010003350">
    <property type="protein sequence ID" value="CAD1470022.1"/>
    <property type="molecule type" value="Genomic_DNA"/>
</dbReference>
<protein>
    <submittedName>
        <fullName evidence="1">Uncharacterized protein</fullName>
    </submittedName>
</protein>
<gene>
    <name evidence="1" type="ORF">MHI_LOCUS174761</name>
</gene>
<evidence type="ECO:0000313" key="1">
    <source>
        <dbReference type="EMBL" id="CAD1470022.1"/>
    </source>
</evidence>
<sequence>VFQIMEDSVLDGFVSHRRKEDRRIDSEFLIVVRDKCQRRVQKNSNFTSKASYFLLVRLIAASRTAKVSLPKLFQR</sequence>
<organism evidence="1 2">
    <name type="scientific">Heterotrigona itama</name>
    <dbReference type="NCBI Taxonomy" id="395501"/>
    <lineage>
        <taxon>Eukaryota</taxon>
        <taxon>Metazoa</taxon>
        <taxon>Ecdysozoa</taxon>
        <taxon>Arthropoda</taxon>
        <taxon>Hexapoda</taxon>
        <taxon>Insecta</taxon>
        <taxon>Pterygota</taxon>
        <taxon>Neoptera</taxon>
        <taxon>Endopterygota</taxon>
        <taxon>Hymenoptera</taxon>
        <taxon>Apocrita</taxon>
        <taxon>Aculeata</taxon>
        <taxon>Apoidea</taxon>
        <taxon>Anthophila</taxon>
        <taxon>Apidae</taxon>
        <taxon>Heterotrigona</taxon>
    </lineage>
</organism>
<dbReference type="AlphaFoldDB" id="A0A6V7GZL6"/>
<keyword evidence="2" id="KW-1185">Reference proteome</keyword>
<comment type="caution">
    <text evidence="1">The sequence shown here is derived from an EMBL/GenBank/DDBJ whole genome shotgun (WGS) entry which is preliminary data.</text>
</comment>
<feature type="non-terminal residue" evidence="1">
    <location>
        <position position="1"/>
    </location>
</feature>
<dbReference type="Proteomes" id="UP000752696">
    <property type="component" value="Unassembled WGS sequence"/>
</dbReference>
<evidence type="ECO:0000313" key="2">
    <source>
        <dbReference type="Proteomes" id="UP000752696"/>
    </source>
</evidence>
<proteinExistence type="predicted"/>
<reference evidence="1" key="1">
    <citation type="submission" date="2020-07" db="EMBL/GenBank/DDBJ databases">
        <authorList>
            <person name="Nazaruddin N."/>
        </authorList>
    </citation>
    <scope>NUCLEOTIDE SEQUENCE</scope>
</reference>
<accession>A0A6V7GZL6</accession>
<name>A0A6V7GZL6_9HYME</name>